<dbReference type="InterPro" id="IPR006585">
    <property type="entry name" value="FTP1"/>
</dbReference>
<dbReference type="PANTHER" id="PTHR45713:SF6">
    <property type="entry name" value="F5_8 TYPE C DOMAIN-CONTAINING PROTEIN"/>
    <property type="match status" value="1"/>
</dbReference>
<sequence length="358" mass="39169">MISGYSSVRPCPEGGAGLHRLLILEADTRKKEERRNRDHLFLREGITMKRSSVLLLHLLLGSCSTYAYENVALRGKATQSTRHLHPWSSADNAIDGNRDTNSGSGSCTHTLVEANPWWRVDLLESYIVTSLVITNRGDCCAERLNGAEIHIGHSLEDNGVGNPLVGVISHVPAGRSLKVTFTKLVVGRYVTVTLTGPEKILSLCEVEVYGYHAPTGENLALQGQATQSTLHATGFANLAIDGNRASDWAEGSCSHTTKTMNPWWRLDLGKTHRVFSVNITNYNTHPELINGAEIRIGDSLDNDGNNNTRCAVITSIAGGFTENFNCNGMDGRYVNVVIPGRVEYLAVCEFEVYGSRLD</sequence>
<reference evidence="9" key="2">
    <citation type="submission" date="2025-09" db="UniProtKB">
        <authorList>
            <consortium name="Ensembl"/>
        </authorList>
    </citation>
    <scope>IDENTIFICATION</scope>
</reference>
<dbReference type="SMART" id="SM00607">
    <property type="entry name" value="FTP"/>
    <property type="match status" value="2"/>
</dbReference>
<comment type="subunit">
    <text evidence="3">Homotrimer.</text>
</comment>
<dbReference type="GeneTree" id="ENSGT01060000248575"/>
<keyword evidence="7" id="KW-1015">Disulfide bond</keyword>
<evidence type="ECO:0000313" key="10">
    <source>
        <dbReference type="Proteomes" id="UP000261660"/>
    </source>
</evidence>
<dbReference type="SUPFAM" id="SSF49785">
    <property type="entry name" value="Galactose-binding domain-like"/>
    <property type="match status" value="2"/>
</dbReference>
<evidence type="ECO:0000256" key="4">
    <source>
        <dbReference type="ARBA" id="ARBA00022723"/>
    </source>
</evidence>
<organism evidence="9 10">
    <name type="scientific">Labrus bergylta</name>
    <name type="common">ballan wrasse</name>
    <dbReference type="NCBI Taxonomy" id="56723"/>
    <lineage>
        <taxon>Eukaryota</taxon>
        <taxon>Metazoa</taxon>
        <taxon>Chordata</taxon>
        <taxon>Craniata</taxon>
        <taxon>Vertebrata</taxon>
        <taxon>Euteleostomi</taxon>
        <taxon>Actinopterygii</taxon>
        <taxon>Neopterygii</taxon>
        <taxon>Teleostei</taxon>
        <taxon>Neoteleostei</taxon>
        <taxon>Acanthomorphata</taxon>
        <taxon>Eupercaria</taxon>
        <taxon>Labriformes</taxon>
        <taxon>Labridae</taxon>
        <taxon>Labrus</taxon>
    </lineage>
</organism>
<evidence type="ECO:0000259" key="8">
    <source>
        <dbReference type="PROSITE" id="PS50022"/>
    </source>
</evidence>
<accession>A0A3Q3E6L6</accession>
<dbReference type="Gene3D" id="2.60.120.260">
    <property type="entry name" value="Galactose-binding domain-like"/>
    <property type="match status" value="2"/>
</dbReference>
<protein>
    <submittedName>
        <fullName evidence="9">Si:ch211-215k15.4</fullName>
    </submittedName>
</protein>
<dbReference type="AlphaFoldDB" id="A0A3Q3E6L6"/>
<dbReference type="STRING" id="56723.ENSLBEP00000002922"/>
<keyword evidence="5" id="KW-0430">Lectin</keyword>
<dbReference type="InParanoid" id="A0A3Q3E6L6"/>
<evidence type="ECO:0000256" key="7">
    <source>
        <dbReference type="ARBA" id="ARBA00023157"/>
    </source>
</evidence>
<dbReference type="InterPro" id="IPR000421">
    <property type="entry name" value="FA58C"/>
</dbReference>
<dbReference type="InterPro" id="IPR008979">
    <property type="entry name" value="Galactose-bd-like_sf"/>
</dbReference>
<dbReference type="InterPro" id="IPR051941">
    <property type="entry name" value="BG_Antigen-Binding_Lectin"/>
</dbReference>
<dbReference type="Pfam" id="PF22633">
    <property type="entry name" value="F5_F8_type_C_2"/>
    <property type="match status" value="2"/>
</dbReference>
<evidence type="ECO:0000313" key="9">
    <source>
        <dbReference type="Ensembl" id="ENSLBEP00000002922.1"/>
    </source>
</evidence>
<dbReference type="GO" id="GO:0010185">
    <property type="term" value="P:regulation of cellular defense response"/>
    <property type="evidence" value="ECO:0007669"/>
    <property type="project" value="UniProtKB-ARBA"/>
</dbReference>
<keyword evidence="6" id="KW-0106">Calcium</keyword>
<dbReference type="PANTHER" id="PTHR45713">
    <property type="entry name" value="FTP DOMAIN-CONTAINING PROTEIN"/>
    <property type="match status" value="1"/>
</dbReference>
<evidence type="ECO:0000256" key="2">
    <source>
        <dbReference type="ARBA" id="ARBA00010147"/>
    </source>
</evidence>
<evidence type="ECO:0000256" key="5">
    <source>
        <dbReference type="ARBA" id="ARBA00022734"/>
    </source>
</evidence>
<dbReference type="GO" id="GO:0046872">
    <property type="term" value="F:metal ion binding"/>
    <property type="evidence" value="ECO:0007669"/>
    <property type="project" value="UniProtKB-KW"/>
</dbReference>
<dbReference type="Proteomes" id="UP000261660">
    <property type="component" value="Unplaced"/>
</dbReference>
<feature type="domain" description="F5/8 type C" evidence="8">
    <location>
        <begin position="204"/>
        <end position="355"/>
    </location>
</feature>
<dbReference type="Ensembl" id="ENSLBET00000003084.1">
    <property type="protein sequence ID" value="ENSLBEP00000002922.1"/>
    <property type="gene ID" value="ENSLBEG00000002296.1"/>
</dbReference>
<keyword evidence="4" id="KW-0479">Metal-binding</keyword>
<comment type="function">
    <text evidence="1">Acts as a defensive agent. Recognizes blood group fucosylated oligosaccharides including A, B, H and Lewis B-type antigens. Does not recognize Lewis A antigen and has low affinity for monovalent haptens.</text>
</comment>
<comment type="similarity">
    <text evidence="2">Belongs to the fucolectin family.</text>
</comment>
<evidence type="ECO:0000256" key="1">
    <source>
        <dbReference type="ARBA" id="ARBA00002219"/>
    </source>
</evidence>
<evidence type="ECO:0000256" key="6">
    <source>
        <dbReference type="ARBA" id="ARBA00022837"/>
    </source>
</evidence>
<dbReference type="PROSITE" id="PS50022">
    <property type="entry name" value="FA58C_3"/>
    <property type="match status" value="1"/>
</dbReference>
<evidence type="ECO:0000256" key="3">
    <source>
        <dbReference type="ARBA" id="ARBA00011233"/>
    </source>
</evidence>
<reference evidence="9" key="1">
    <citation type="submission" date="2025-08" db="UniProtKB">
        <authorList>
            <consortium name="Ensembl"/>
        </authorList>
    </citation>
    <scope>IDENTIFICATION</scope>
</reference>
<name>A0A3Q3E6L6_9LABR</name>
<keyword evidence="10" id="KW-1185">Reference proteome</keyword>
<dbReference type="GO" id="GO:0001868">
    <property type="term" value="P:regulation of complement activation, lectin pathway"/>
    <property type="evidence" value="ECO:0007669"/>
    <property type="project" value="UniProtKB-ARBA"/>
</dbReference>
<proteinExistence type="inferred from homology"/>
<dbReference type="GO" id="GO:0042806">
    <property type="term" value="F:fucose binding"/>
    <property type="evidence" value="ECO:0007669"/>
    <property type="project" value="UniProtKB-ARBA"/>
</dbReference>